<keyword evidence="2" id="KW-0963">Cytoplasm</keyword>
<dbReference type="RefSeq" id="XP_021032402.1">
    <property type="nucleotide sequence ID" value="XM_021176743.2"/>
</dbReference>
<dbReference type="AlphaFoldDB" id="A0A6P5QN06"/>
<feature type="compositionally biased region" description="Basic and acidic residues" evidence="12">
    <location>
        <begin position="521"/>
        <end position="557"/>
    </location>
</feature>
<evidence type="ECO:0000256" key="10">
    <source>
        <dbReference type="PROSITE-ProRule" id="PRU00339"/>
    </source>
</evidence>
<sequence>MSDGDILRSTFPSYMAEGERLYLCGEFTKAIQSFTNALHLQSGDKNCLVARSKCYLKMGDLEKSLNDAEASLQNDPTFCKGILQKAETLYTMGDFEFALVFYHRGYKLRPDREFKVGIQKAQEAINNSVGSPSSIKLENKGDLSFLSKQAESKKAQQKHLPIKQLSYSTKHEIKRKGSLKSEKTVRQLLGELYVDKEYLEKLLLDEDLIKGTIKSGLTVEDLIMTGINYLDTRSNFWRQQKPIYARERDRKLMQEKWLRDRKRSPSQTAHYILKSLEDIDMLLTSGSADGSLQKAEKVLKKVLEWNQDEVPNKDELVGNLYSCIGNAQIELGQMVAALQSHRKDLEIAKEHDLPDAKSRALDNIGRVFARVGKFQQAIDTWEEKIPLAKTTLEKTWLFHEIGRCYLELDQAWQAQSYGEKSQQYAEEEGDLEWQLNASVLVAQAQVKLRDFESAVNNFEKALERAKLVHNNEAQQAIISALDDANKGIIEELKKTNYREILREKAERQDIMSQMDLQGASEKELLRGREEQERVVKQWERDQESEREATDDEQDRKSSGGLSKKLLGDGHSSNLGVRRESREIYRRVSDYSSHLPSDSGSHKQEKKPAEAAKGEVQKLERTKEEESKAHAT</sequence>
<comment type="subcellular location">
    <subcellularLocation>
        <location evidence="1">Cytoplasm</location>
        <location evidence="1">Cytoskeleton</location>
        <location evidence="1">Cilium axoneme</location>
    </subcellularLocation>
</comment>
<feature type="compositionally biased region" description="Basic and acidic residues" evidence="12">
    <location>
        <begin position="576"/>
        <end position="588"/>
    </location>
</feature>
<evidence type="ECO:0000313" key="14">
    <source>
        <dbReference type="RefSeq" id="XP_021032402.1"/>
    </source>
</evidence>
<gene>
    <name evidence="14" type="primary">Ttc25</name>
</gene>
<keyword evidence="3" id="KW-0677">Repeat</keyword>
<keyword evidence="4 10" id="KW-0802">TPR repeat</keyword>
<reference evidence="14" key="1">
    <citation type="submission" date="2025-08" db="UniProtKB">
        <authorList>
            <consortium name="RefSeq"/>
        </authorList>
    </citation>
    <scope>IDENTIFICATION</scope>
</reference>
<evidence type="ECO:0000256" key="9">
    <source>
        <dbReference type="ARBA" id="ARBA00055465"/>
    </source>
</evidence>
<dbReference type="SUPFAM" id="SSF48452">
    <property type="entry name" value="TPR-like"/>
    <property type="match status" value="1"/>
</dbReference>
<dbReference type="GO" id="GO:0036158">
    <property type="term" value="P:outer dynein arm assembly"/>
    <property type="evidence" value="ECO:0007669"/>
    <property type="project" value="UniProtKB-ARBA"/>
</dbReference>
<dbReference type="FunFam" id="1.25.40.10:FF:000189">
    <property type="entry name" value="Tetratricopeptide repeat domain 25"/>
    <property type="match status" value="1"/>
</dbReference>
<dbReference type="GeneID" id="110305006"/>
<evidence type="ECO:0000256" key="12">
    <source>
        <dbReference type="SAM" id="MobiDB-lite"/>
    </source>
</evidence>
<dbReference type="InterPro" id="IPR019734">
    <property type="entry name" value="TPR_rpt"/>
</dbReference>
<dbReference type="InterPro" id="IPR040111">
    <property type="entry name" value="ODAD4"/>
</dbReference>
<accession>A0A6P5QN06</accession>
<protein>
    <recommendedName>
        <fullName evidence="7">Outer dynein arm-docking complex subunit 4</fullName>
    </recommendedName>
    <alternativeName>
        <fullName evidence="8">Tetratricopeptide repeat protein 25</fullName>
    </alternativeName>
</protein>
<keyword evidence="11" id="KW-0175">Coiled coil</keyword>
<organism evidence="13 14">
    <name type="scientific">Mus caroli</name>
    <name type="common">Ryukyu mouse</name>
    <name type="synonym">Ricefield mouse</name>
    <dbReference type="NCBI Taxonomy" id="10089"/>
    <lineage>
        <taxon>Eukaryota</taxon>
        <taxon>Metazoa</taxon>
        <taxon>Chordata</taxon>
        <taxon>Craniata</taxon>
        <taxon>Vertebrata</taxon>
        <taxon>Euteleostomi</taxon>
        <taxon>Mammalia</taxon>
        <taxon>Eutheria</taxon>
        <taxon>Euarchontoglires</taxon>
        <taxon>Glires</taxon>
        <taxon>Rodentia</taxon>
        <taxon>Myomorpha</taxon>
        <taxon>Muroidea</taxon>
        <taxon>Muridae</taxon>
        <taxon>Murinae</taxon>
        <taxon>Mus</taxon>
        <taxon>Mus</taxon>
    </lineage>
</organism>
<evidence type="ECO:0000313" key="13">
    <source>
        <dbReference type="Proteomes" id="UP000515126"/>
    </source>
</evidence>
<proteinExistence type="predicted"/>
<name>A0A6P5QN06_MUSCR</name>
<evidence type="ECO:0000256" key="5">
    <source>
        <dbReference type="ARBA" id="ARBA00023212"/>
    </source>
</evidence>
<feature type="compositionally biased region" description="Polar residues" evidence="12">
    <location>
        <begin position="589"/>
        <end position="598"/>
    </location>
</feature>
<feature type="coiled-coil region" evidence="11">
    <location>
        <begin position="441"/>
        <end position="468"/>
    </location>
</feature>
<dbReference type="Gene3D" id="1.25.40.10">
    <property type="entry name" value="Tetratricopeptide repeat domain"/>
    <property type="match status" value="2"/>
</dbReference>
<dbReference type="Pfam" id="PF13181">
    <property type="entry name" value="TPR_8"/>
    <property type="match status" value="1"/>
</dbReference>
<keyword evidence="5" id="KW-0206">Cytoskeleton</keyword>
<dbReference type="GO" id="GO:0060287">
    <property type="term" value="P:epithelial cilium movement involved in determination of left/right asymmetry"/>
    <property type="evidence" value="ECO:0007669"/>
    <property type="project" value="UniProtKB-ARBA"/>
</dbReference>
<dbReference type="InterPro" id="IPR011990">
    <property type="entry name" value="TPR-like_helical_dom_sf"/>
</dbReference>
<evidence type="ECO:0000256" key="2">
    <source>
        <dbReference type="ARBA" id="ARBA00022490"/>
    </source>
</evidence>
<dbReference type="PROSITE" id="PS50005">
    <property type="entry name" value="TPR"/>
    <property type="match status" value="1"/>
</dbReference>
<dbReference type="FunFam" id="1.25.40.10:FF:000274">
    <property type="entry name" value="Tetratricopeptide repeat domain 25"/>
    <property type="match status" value="1"/>
</dbReference>
<feature type="compositionally biased region" description="Basic and acidic residues" evidence="12">
    <location>
        <begin position="599"/>
        <end position="631"/>
    </location>
</feature>
<dbReference type="Proteomes" id="UP000515126">
    <property type="component" value="Chromosome 11"/>
</dbReference>
<feature type="repeat" description="TPR" evidence="10">
    <location>
        <begin position="358"/>
        <end position="391"/>
    </location>
</feature>
<evidence type="ECO:0000256" key="4">
    <source>
        <dbReference type="ARBA" id="ARBA00022803"/>
    </source>
</evidence>
<evidence type="ECO:0000256" key="7">
    <source>
        <dbReference type="ARBA" id="ARBA00034139"/>
    </source>
</evidence>
<dbReference type="GO" id="GO:0005930">
    <property type="term" value="C:axoneme"/>
    <property type="evidence" value="ECO:0007669"/>
    <property type="project" value="UniProtKB-SubCell"/>
</dbReference>
<comment type="function">
    <text evidence="9">Component of the outer dynein arm-docking complex (ODA-DC) that mediates outer dynein arms (ODA) binding onto the doublet microtubule. Plays an essential role for the assembly of ODA-DC and for the docking of ODA in ciliary axoneme.</text>
</comment>
<dbReference type="CTD" id="83538"/>
<feature type="region of interest" description="Disordered" evidence="12">
    <location>
        <begin position="521"/>
        <end position="631"/>
    </location>
</feature>
<evidence type="ECO:0000256" key="8">
    <source>
        <dbReference type="ARBA" id="ARBA00034143"/>
    </source>
</evidence>
<evidence type="ECO:0000256" key="1">
    <source>
        <dbReference type="ARBA" id="ARBA00004430"/>
    </source>
</evidence>
<evidence type="ECO:0000256" key="6">
    <source>
        <dbReference type="ARBA" id="ARBA00023273"/>
    </source>
</evidence>
<dbReference type="GO" id="GO:0005576">
    <property type="term" value="C:extracellular region"/>
    <property type="evidence" value="ECO:0007669"/>
    <property type="project" value="GOC"/>
</dbReference>
<dbReference type="KEGG" id="mcal:110305006"/>
<keyword evidence="6" id="KW-0966">Cell projection</keyword>
<keyword evidence="13" id="KW-1185">Reference proteome</keyword>
<dbReference type="SMART" id="SM00028">
    <property type="entry name" value="TPR"/>
    <property type="match status" value="7"/>
</dbReference>
<evidence type="ECO:0000256" key="3">
    <source>
        <dbReference type="ARBA" id="ARBA00022737"/>
    </source>
</evidence>
<dbReference type="PANTHER" id="PTHR23040:SF1">
    <property type="entry name" value="OUTER DYNEIN ARM-DOCKING COMPLEX SUBUNIT 4"/>
    <property type="match status" value="1"/>
</dbReference>
<dbReference type="GO" id="GO:0097729">
    <property type="term" value="C:9+2 motile cilium"/>
    <property type="evidence" value="ECO:0007669"/>
    <property type="project" value="UniProtKB-ARBA"/>
</dbReference>
<evidence type="ECO:0000256" key="11">
    <source>
        <dbReference type="SAM" id="Coils"/>
    </source>
</evidence>
<dbReference type="PANTHER" id="PTHR23040">
    <property type="match status" value="1"/>
</dbReference>